<evidence type="ECO:0000313" key="8">
    <source>
        <dbReference type="Proteomes" id="UP000322940"/>
    </source>
</evidence>
<reference evidence="7" key="1">
    <citation type="submission" date="2017-04" db="EMBL/GenBank/DDBJ databases">
        <title>Function of individual gut microbiota members based on whole genome sequencing of pure cultures obtained from chicken caecum.</title>
        <authorList>
            <person name="Medvecky M."/>
            <person name="Cejkova D."/>
            <person name="Polansky O."/>
            <person name="Karasova D."/>
            <person name="Kubasova T."/>
            <person name="Cizek A."/>
            <person name="Rychlik I."/>
        </authorList>
    </citation>
    <scope>NUCLEOTIDE SEQUENCE [LARGE SCALE GENOMIC DNA]</scope>
    <source>
        <strain evidence="7">An90</strain>
    </source>
</reference>
<evidence type="ECO:0000256" key="2">
    <source>
        <dbReference type="ARBA" id="ARBA00023125"/>
    </source>
</evidence>
<evidence type="ECO:0000313" key="6">
    <source>
        <dbReference type="EMBL" id="OUN03797.1"/>
    </source>
</evidence>
<dbReference type="Pfam" id="PF12833">
    <property type="entry name" value="HTH_18"/>
    <property type="match status" value="1"/>
</dbReference>
<keyword evidence="2 6" id="KW-0238">DNA-binding</keyword>
<dbReference type="Gene3D" id="1.10.10.60">
    <property type="entry name" value="Homeodomain-like"/>
    <property type="match status" value="1"/>
</dbReference>
<name>A0A1Y3QZI8_9BACT</name>
<dbReference type="eggNOG" id="COG2207">
    <property type="taxonomic scope" value="Bacteria"/>
</dbReference>
<dbReference type="GeneID" id="59809895"/>
<dbReference type="Proteomes" id="UP000195772">
    <property type="component" value="Unassembled WGS sequence"/>
</dbReference>
<feature type="domain" description="HTH araC/xylS-type" evidence="4">
    <location>
        <begin position="184"/>
        <end position="282"/>
    </location>
</feature>
<dbReference type="PANTHER" id="PTHR43280">
    <property type="entry name" value="ARAC-FAMILY TRANSCRIPTIONAL REGULATOR"/>
    <property type="match status" value="1"/>
</dbReference>
<proteinExistence type="predicted"/>
<dbReference type="SMART" id="SM00342">
    <property type="entry name" value="HTH_ARAC"/>
    <property type="match status" value="1"/>
</dbReference>
<evidence type="ECO:0000259" key="4">
    <source>
        <dbReference type="PROSITE" id="PS01124"/>
    </source>
</evidence>
<reference evidence="5 8" key="3">
    <citation type="journal article" date="2019" name="Nat. Med.">
        <title>A library of human gut bacterial isolates paired with longitudinal multiomics data enables mechanistic microbiome research.</title>
        <authorList>
            <person name="Poyet M."/>
            <person name="Groussin M."/>
            <person name="Gibbons S.M."/>
            <person name="Avila-Pacheco J."/>
            <person name="Jiang X."/>
            <person name="Kearney S.M."/>
            <person name="Perrotta A.R."/>
            <person name="Berdy B."/>
            <person name="Zhao S."/>
            <person name="Lieberman T.D."/>
            <person name="Swanson P.K."/>
            <person name="Smith M."/>
            <person name="Roesemann S."/>
            <person name="Alexander J.E."/>
            <person name="Rich S.A."/>
            <person name="Livny J."/>
            <person name="Vlamakis H."/>
            <person name="Clish C."/>
            <person name="Bullock K."/>
            <person name="Deik A."/>
            <person name="Scott J."/>
            <person name="Pierce K.A."/>
            <person name="Xavier R.J."/>
            <person name="Alm E.J."/>
        </authorList>
    </citation>
    <scope>NUCLEOTIDE SEQUENCE [LARGE SCALE GENOMIC DNA]</scope>
    <source>
        <strain evidence="5 8">BIOML-A266</strain>
    </source>
</reference>
<dbReference type="GO" id="GO:0003700">
    <property type="term" value="F:DNA-binding transcription factor activity"/>
    <property type="evidence" value="ECO:0007669"/>
    <property type="project" value="InterPro"/>
</dbReference>
<keyword evidence="1" id="KW-0805">Transcription regulation</keyword>
<dbReference type="PANTHER" id="PTHR43280:SF32">
    <property type="entry name" value="TRANSCRIPTIONAL REGULATORY PROTEIN"/>
    <property type="match status" value="1"/>
</dbReference>
<dbReference type="InterPro" id="IPR018060">
    <property type="entry name" value="HTH_AraC"/>
</dbReference>
<dbReference type="PROSITE" id="PS01124">
    <property type="entry name" value="HTH_ARAC_FAMILY_2"/>
    <property type="match status" value="1"/>
</dbReference>
<reference evidence="6" key="2">
    <citation type="journal article" date="2018" name="BMC Genomics">
        <title>Whole genome sequencing and function prediction of 133 gut anaerobes isolated from chicken caecum in pure cultures.</title>
        <authorList>
            <person name="Medvecky M."/>
            <person name="Cejkova D."/>
            <person name="Polansky O."/>
            <person name="Karasova D."/>
            <person name="Kubasova T."/>
            <person name="Cizek A."/>
            <person name="Rychlik I."/>
        </authorList>
    </citation>
    <scope>NUCLEOTIDE SEQUENCE</scope>
    <source>
        <strain evidence="6">An90</strain>
    </source>
</reference>
<evidence type="ECO:0000313" key="5">
    <source>
        <dbReference type="EMBL" id="KAA2376518.1"/>
    </source>
</evidence>
<evidence type="ECO:0000256" key="1">
    <source>
        <dbReference type="ARBA" id="ARBA00023015"/>
    </source>
</evidence>
<keyword evidence="3" id="KW-0804">Transcription</keyword>
<sequence>MSAINPLITTAEEQFVVGESDFSYFNNYANRCEGGAILFCRKGSAHVTVNQYGGLVKRNTLVLILPGSVLMLTGRTEDFRVTFCAFSLDIFSEAAFRFRLEPSFFRTLRENPITYPPARIVEGAGIWFQMAAYTYRDRNNIFRNTIIRNRLQNVLMEIYDKLQRFAGMQRQMPESTTRQTELFHRFVALVHEFSSQEREVSFYADKLCISTRYLSTIVRTIAHSTAKEFIDRSVLLEIKMLLQSTDLSVQEIAYRLHFPDQSYLGRYFKKHTGESPTEYRNTKK</sequence>
<evidence type="ECO:0000313" key="7">
    <source>
        <dbReference type="Proteomes" id="UP000195772"/>
    </source>
</evidence>
<dbReference type="InterPro" id="IPR009057">
    <property type="entry name" value="Homeodomain-like_sf"/>
</dbReference>
<dbReference type="GO" id="GO:0043565">
    <property type="term" value="F:sequence-specific DNA binding"/>
    <property type="evidence" value="ECO:0007669"/>
    <property type="project" value="InterPro"/>
</dbReference>
<dbReference type="SUPFAM" id="SSF46689">
    <property type="entry name" value="Homeodomain-like"/>
    <property type="match status" value="1"/>
</dbReference>
<gene>
    <name evidence="6" type="ORF">B5G41_04850</name>
    <name evidence="5" type="ORF">F2Y10_12980</name>
</gene>
<protein>
    <submittedName>
        <fullName evidence="5">AraC family transcriptional regulator</fullName>
    </submittedName>
    <submittedName>
        <fullName evidence="6">DNA-binding protein</fullName>
    </submittedName>
</protein>
<evidence type="ECO:0000256" key="3">
    <source>
        <dbReference type="ARBA" id="ARBA00023163"/>
    </source>
</evidence>
<dbReference type="Proteomes" id="UP000322940">
    <property type="component" value="Unassembled WGS sequence"/>
</dbReference>
<dbReference type="RefSeq" id="WP_087401560.1">
    <property type="nucleotide sequence ID" value="NZ_DAWDXQ010000013.1"/>
</dbReference>
<comment type="caution">
    <text evidence="6">The sequence shown here is derived from an EMBL/GenBank/DDBJ whole genome shotgun (WGS) entry which is preliminary data.</text>
</comment>
<organism evidence="6 7">
    <name type="scientific">Alistipes onderdonkii</name>
    <dbReference type="NCBI Taxonomy" id="328813"/>
    <lineage>
        <taxon>Bacteria</taxon>
        <taxon>Pseudomonadati</taxon>
        <taxon>Bacteroidota</taxon>
        <taxon>Bacteroidia</taxon>
        <taxon>Bacteroidales</taxon>
        <taxon>Rikenellaceae</taxon>
        <taxon>Alistipes</taxon>
    </lineage>
</organism>
<dbReference type="AlphaFoldDB" id="A0A1Y3QZI8"/>
<dbReference type="OrthoDB" id="1372329at2"/>
<dbReference type="EMBL" id="NFHB01000003">
    <property type="protein sequence ID" value="OUN03797.1"/>
    <property type="molecule type" value="Genomic_DNA"/>
</dbReference>
<dbReference type="EMBL" id="VVXH01000015">
    <property type="protein sequence ID" value="KAA2376518.1"/>
    <property type="molecule type" value="Genomic_DNA"/>
</dbReference>
<accession>A0A1Y3QZI8</accession>